<dbReference type="OrthoDB" id="1716625at2759"/>
<feature type="compositionally biased region" description="Low complexity" evidence="2">
    <location>
        <begin position="1"/>
        <end position="13"/>
    </location>
</feature>
<dbReference type="InterPro" id="IPR045063">
    <property type="entry name" value="Dynamin_N"/>
</dbReference>
<dbReference type="PROSITE" id="PS51718">
    <property type="entry name" value="G_DYNAMIN_2"/>
    <property type="match status" value="1"/>
</dbReference>
<dbReference type="AlphaFoldDB" id="K0RGP6"/>
<feature type="domain" description="Dynamin-type G" evidence="3">
    <location>
        <begin position="86"/>
        <end position="357"/>
    </location>
</feature>
<dbReference type="EMBL" id="AGNL01046267">
    <property type="protein sequence ID" value="EJK48101.1"/>
    <property type="molecule type" value="Genomic_DNA"/>
</dbReference>
<proteinExistence type="predicted"/>
<evidence type="ECO:0000313" key="4">
    <source>
        <dbReference type="EMBL" id="EJK48101.1"/>
    </source>
</evidence>
<comment type="subcellular location">
    <subcellularLocation>
        <location evidence="1">Endosome membrane</location>
        <topology evidence="1">Peripheral membrane protein</topology>
    </subcellularLocation>
</comment>
<feature type="region of interest" description="Disordered" evidence="2">
    <location>
        <begin position="133"/>
        <end position="154"/>
    </location>
</feature>
<comment type="caution">
    <text evidence="4">The sequence shown here is derived from an EMBL/GenBank/DDBJ whole genome shotgun (WGS) entry which is preliminary data.</text>
</comment>
<dbReference type="PANTHER" id="PTHR11216:SF31">
    <property type="entry name" value="AT21416P"/>
    <property type="match status" value="1"/>
</dbReference>
<dbReference type="SUPFAM" id="SSF52540">
    <property type="entry name" value="P-loop containing nucleoside triphosphate hydrolases"/>
    <property type="match status" value="1"/>
</dbReference>
<dbReference type="Gene3D" id="3.40.50.300">
    <property type="entry name" value="P-loop containing nucleotide triphosphate hydrolases"/>
    <property type="match status" value="1"/>
</dbReference>
<evidence type="ECO:0000256" key="2">
    <source>
        <dbReference type="SAM" id="MobiDB-lite"/>
    </source>
</evidence>
<dbReference type="Pfam" id="PF18150">
    <property type="entry name" value="DUF5600"/>
    <property type="match status" value="1"/>
</dbReference>
<dbReference type="GO" id="GO:0005886">
    <property type="term" value="C:plasma membrane"/>
    <property type="evidence" value="ECO:0007669"/>
    <property type="project" value="TreeGrafter"/>
</dbReference>
<dbReference type="GO" id="GO:0005525">
    <property type="term" value="F:GTP binding"/>
    <property type="evidence" value="ECO:0007669"/>
    <property type="project" value="InterPro"/>
</dbReference>
<dbReference type="GO" id="GO:0006897">
    <property type="term" value="P:endocytosis"/>
    <property type="evidence" value="ECO:0007669"/>
    <property type="project" value="TreeGrafter"/>
</dbReference>
<keyword evidence="5" id="KW-1185">Reference proteome</keyword>
<dbReference type="PANTHER" id="PTHR11216">
    <property type="entry name" value="EH DOMAIN"/>
    <property type="match status" value="1"/>
</dbReference>
<dbReference type="InterPro" id="IPR030381">
    <property type="entry name" value="G_DYNAMIN_dom"/>
</dbReference>
<feature type="compositionally biased region" description="Basic and acidic residues" evidence="2">
    <location>
        <begin position="602"/>
        <end position="611"/>
    </location>
</feature>
<accession>K0RGP6</accession>
<dbReference type="GO" id="GO:0016197">
    <property type="term" value="P:endosomal transport"/>
    <property type="evidence" value="ECO:0007669"/>
    <property type="project" value="TreeGrafter"/>
</dbReference>
<dbReference type="Gene3D" id="1.10.268.20">
    <property type="match status" value="1"/>
</dbReference>
<evidence type="ECO:0000259" key="3">
    <source>
        <dbReference type="PROSITE" id="PS51718"/>
    </source>
</evidence>
<name>K0RGP6_THAOC</name>
<dbReference type="Pfam" id="PF00350">
    <property type="entry name" value="Dynamin_N"/>
    <property type="match status" value="1"/>
</dbReference>
<dbReference type="InterPro" id="IPR027417">
    <property type="entry name" value="P-loop_NTPase"/>
</dbReference>
<organism evidence="4 5">
    <name type="scientific">Thalassiosira oceanica</name>
    <name type="common">Marine diatom</name>
    <dbReference type="NCBI Taxonomy" id="159749"/>
    <lineage>
        <taxon>Eukaryota</taxon>
        <taxon>Sar</taxon>
        <taxon>Stramenopiles</taxon>
        <taxon>Ochrophyta</taxon>
        <taxon>Bacillariophyta</taxon>
        <taxon>Coscinodiscophyceae</taxon>
        <taxon>Thalassiosirophycidae</taxon>
        <taxon>Thalassiosirales</taxon>
        <taxon>Thalassiosiraceae</taxon>
        <taxon>Thalassiosira</taxon>
    </lineage>
</organism>
<dbReference type="InterPro" id="IPR040990">
    <property type="entry name" value="DUF5600"/>
</dbReference>
<feature type="region of interest" description="Disordered" evidence="2">
    <location>
        <begin position="1"/>
        <end position="38"/>
    </location>
</feature>
<dbReference type="GO" id="GO:0010008">
    <property type="term" value="C:endosome membrane"/>
    <property type="evidence" value="ECO:0007669"/>
    <property type="project" value="UniProtKB-SubCell"/>
</dbReference>
<dbReference type="Proteomes" id="UP000266841">
    <property type="component" value="Unassembled WGS sequence"/>
</dbReference>
<evidence type="ECO:0000256" key="1">
    <source>
        <dbReference type="ARBA" id="ARBA00004481"/>
    </source>
</evidence>
<evidence type="ECO:0000313" key="5">
    <source>
        <dbReference type="Proteomes" id="UP000266841"/>
    </source>
</evidence>
<protein>
    <recommendedName>
        <fullName evidence="3">Dynamin-type G domain-containing protein</fullName>
    </recommendedName>
</protein>
<feature type="region of interest" description="Disordered" evidence="2">
    <location>
        <begin position="565"/>
        <end position="611"/>
    </location>
</feature>
<dbReference type="eggNOG" id="KOG1954">
    <property type="taxonomic scope" value="Eukaryota"/>
</dbReference>
<sequence>MSTLSTTSLSDMTPQGGEESQGEDDHLRPSPLSADGVTAADDAGSKYIVAKLKELYRCHVVDAERRYNLHFNFALPTDGEIKDSEFDANPLVLLIGQYSTGKTTFLNHLLQQDFPGMHIGPEPTTDKFTALFHNGQSGGGDSNDRKLSNSGFQKKKANDDAVSVVTDDIRASGRLLKGNTLTVTPNLPFSSLSQFGSAFLNHFVGSSASSPLLERLTFIDTPGVLSGEKQRINRTYDFGNVAKWFADRSDLILLLFDAHKLDISDEFKSVIDTIRQHNDDKIRCVLNKADSVTREQLVRVYGSLMWSMGKIFDSPEVVRVYTGSFWNGALINSDFAKMFDKDEKLLVRELMDLPRCASERKVNQMVNRIRLVKVHVCMLGTIRRLTPRFFGKKSSREEILNDIETIMDDVRIQYDLSQGDMPNPNEFRECLEKFSDFSVFPKTDLALVKKLDFLLDTAIPDIVNNAEIVVSDVRLGRPVQFVHESADNASLESKGTVSATSATGAAEDKVKSDCKGSSSSNLAGKVVTILVLLTVLVQGAFYMTFSRPVSFSDLDVGYRKLAELTTTGHSPGSRTRDPIRPTRKSSTPLSNLPTMSGISYTSDEKKSGDEL</sequence>
<dbReference type="CDD" id="cd09913">
    <property type="entry name" value="EHD"/>
    <property type="match status" value="1"/>
</dbReference>
<reference evidence="4 5" key="1">
    <citation type="journal article" date="2012" name="Genome Biol.">
        <title>Genome and low-iron response of an oceanic diatom adapted to chronic iron limitation.</title>
        <authorList>
            <person name="Lommer M."/>
            <person name="Specht M."/>
            <person name="Roy A.S."/>
            <person name="Kraemer L."/>
            <person name="Andreson R."/>
            <person name="Gutowska M.A."/>
            <person name="Wolf J."/>
            <person name="Bergner S.V."/>
            <person name="Schilhabel M.B."/>
            <person name="Klostermeier U.C."/>
            <person name="Beiko R.G."/>
            <person name="Rosenstiel P."/>
            <person name="Hippler M."/>
            <person name="Laroche J."/>
        </authorList>
    </citation>
    <scope>NUCLEOTIDE SEQUENCE [LARGE SCALE GENOMIC DNA]</scope>
    <source>
        <strain evidence="4 5">CCMP1005</strain>
    </source>
</reference>
<feature type="compositionally biased region" description="Polar residues" evidence="2">
    <location>
        <begin position="584"/>
        <end position="601"/>
    </location>
</feature>
<gene>
    <name evidence="4" type="ORF">THAOC_33126</name>
</gene>